<dbReference type="EMBL" id="CP036316">
    <property type="protein sequence ID" value="QDT66392.1"/>
    <property type="molecule type" value="Genomic_DNA"/>
</dbReference>
<evidence type="ECO:0000259" key="1">
    <source>
        <dbReference type="Pfam" id="PF07607"/>
    </source>
</evidence>
<feature type="domain" description="DUF1570" evidence="1">
    <location>
        <begin position="262"/>
        <end position="387"/>
    </location>
</feature>
<evidence type="ECO:0000313" key="2">
    <source>
        <dbReference type="EMBL" id="QDT66392.1"/>
    </source>
</evidence>
<gene>
    <name evidence="2" type="ORF">V22_36590</name>
</gene>
<dbReference type="KEGG" id="chya:V22_36590"/>
<dbReference type="OrthoDB" id="291356at2"/>
<dbReference type="InterPro" id="IPR011464">
    <property type="entry name" value="DUF1570"/>
</dbReference>
<proteinExistence type="predicted"/>
<keyword evidence="3" id="KW-1185">Reference proteome</keyword>
<name>A0A517TDE9_9PLAN</name>
<protein>
    <recommendedName>
        <fullName evidence="1">DUF1570 domain-containing protein</fullName>
    </recommendedName>
</protein>
<dbReference type="AlphaFoldDB" id="A0A517TDE9"/>
<dbReference type="Pfam" id="PF07607">
    <property type="entry name" value="DUF1570"/>
    <property type="match status" value="1"/>
</dbReference>
<dbReference type="Proteomes" id="UP000319976">
    <property type="component" value="Chromosome"/>
</dbReference>
<organism evidence="2 3">
    <name type="scientific">Calycomorphotria hydatis</name>
    <dbReference type="NCBI Taxonomy" id="2528027"/>
    <lineage>
        <taxon>Bacteria</taxon>
        <taxon>Pseudomonadati</taxon>
        <taxon>Planctomycetota</taxon>
        <taxon>Planctomycetia</taxon>
        <taxon>Planctomycetales</taxon>
        <taxon>Planctomycetaceae</taxon>
        <taxon>Calycomorphotria</taxon>
    </lineage>
</organism>
<reference evidence="2 3" key="1">
    <citation type="submission" date="2019-02" db="EMBL/GenBank/DDBJ databases">
        <title>Deep-cultivation of Planctomycetes and their phenomic and genomic characterization uncovers novel biology.</title>
        <authorList>
            <person name="Wiegand S."/>
            <person name="Jogler M."/>
            <person name="Boedeker C."/>
            <person name="Pinto D."/>
            <person name="Vollmers J."/>
            <person name="Rivas-Marin E."/>
            <person name="Kohn T."/>
            <person name="Peeters S.H."/>
            <person name="Heuer A."/>
            <person name="Rast P."/>
            <person name="Oberbeckmann S."/>
            <person name="Bunk B."/>
            <person name="Jeske O."/>
            <person name="Meyerdierks A."/>
            <person name="Storesund J.E."/>
            <person name="Kallscheuer N."/>
            <person name="Luecker S."/>
            <person name="Lage O.M."/>
            <person name="Pohl T."/>
            <person name="Merkel B.J."/>
            <person name="Hornburger P."/>
            <person name="Mueller R.-W."/>
            <person name="Bruemmer F."/>
            <person name="Labrenz M."/>
            <person name="Spormann A.M."/>
            <person name="Op den Camp H."/>
            <person name="Overmann J."/>
            <person name="Amann R."/>
            <person name="Jetten M.S.M."/>
            <person name="Mascher T."/>
            <person name="Medema M.H."/>
            <person name="Devos D.P."/>
            <person name="Kaster A.-K."/>
            <person name="Ovreas L."/>
            <person name="Rohde M."/>
            <person name="Galperin M.Y."/>
            <person name="Jogler C."/>
        </authorList>
    </citation>
    <scope>NUCLEOTIDE SEQUENCE [LARGE SCALE GENOMIC DNA]</scope>
    <source>
        <strain evidence="2 3">V22</strain>
    </source>
</reference>
<evidence type="ECO:0000313" key="3">
    <source>
        <dbReference type="Proteomes" id="UP000319976"/>
    </source>
</evidence>
<sequence>MAARVNGHSVAQTSILPRNRRTVVPATQPGDWASAIIRPILLLISAIVLSSAGIAEETESEAPAIDNRGYKIVFTKDDEQRTETVRVLVKTGDDYHLIQMRDGRQHLVTPANLVSIEPTGEDFAPYTFEEMEAALRKEFDPRAQFLVTKHYVIVSAATPEFTEWSGKMFERLYHTYFDYWNSEQLPLHEPEFPLVAVILPDFATFNRYAAEELDLSLGEGVVGFYSPTTNRMVMSDLASGLRGGRARASGQLNALLNASMNSVSTVVHEATHQIANNCGMHTRYADTPTWLSEGIALYCDSPDLKSGSGWGTIGKVNTPRLRRLKSMMSSRAMPDIKNIILIDDNMKSDEYARKGYAYAWALTYYLMRYRKLEFLNYVNFISQKRPLFMTTPKGRLADFETAFGDINELEQEFLAYYRKLR</sequence>
<accession>A0A517TDE9</accession>